<evidence type="ECO:0000313" key="7">
    <source>
        <dbReference type="EMBL" id="QDG51255.1"/>
    </source>
</evidence>
<keyword evidence="8" id="KW-1185">Reference proteome</keyword>
<feature type="transmembrane region" description="Helical" evidence="6">
    <location>
        <begin position="667"/>
        <end position="691"/>
    </location>
</feature>
<accession>A0A5B8Y8S7</accession>
<dbReference type="PANTHER" id="PTHR30250">
    <property type="entry name" value="PST FAMILY PREDICTED COLANIC ACID TRANSPORTER"/>
    <property type="match status" value="1"/>
</dbReference>
<sequence>MSWLSSCVSPARNLNTLFGARANYALAERQFECSSGGARVVVEARYLGRGLTTPSRNGNLSVPQSSSCGAWGNTQIVVCAAVQAPLIARATPLQGLHPNYYWPTRPLCGKTAPNNDLPCLFKHMSKNETKTDAPESSVDEAAETAKKTGRGFLVITGAKMWFMVTGAVIQLGLPIFLGSPEQFGVFKIVTEAISLINMVMITGTLQAVSKLVSEQPHAAKRVVNQALKLQLFLGLPIAAVYALGSPWIAEQFNDPTLTNLIRLSSLIIAFYAFYAIFVGYLNGVKEFVRQASLDITFATLKMVGIVGLVLLGFGVGGAVAGFVGAAGIICLISGVWVFRIMRTHADRFPAKDEDEDAPKEALKRLLGYLVLIMVYTFALNGLMRADLFVLKSVTSEVPAHLSGAEGLFNLISSKFAGFYGAVLNIARIPYQGVIAVTFVIFPLISESTFKKDRSKTQAYIKDTFRYCLLLIAGVGGLLALNADSIIAGLYSSEYGAAASALAILSVSIIFFALYYVATTIIIGAGRPSVAVVIMAISLAMSAGLNYWFVNEVHDETVAQLDWTPLESQEAATAQGAVQNAIAVAQNRVDLAGPYLLEGANYMESAAVATTIAMFVGFLLSLLWLWKNYGAAAPPMTVVRILAALGALYGVDYLVQLPTAWVAEYGKIGYLGIVAGKMAAMGLLFLVVLFVLREFGEKDLNRVKAVIGKK</sequence>
<feature type="transmembrane region" description="Helical" evidence="6">
    <location>
        <begin position="529"/>
        <end position="548"/>
    </location>
</feature>
<feature type="transmembrane region" description="Helical" evidence="6">
    <location>
        <begin position="260"/>
        <end position="281"/>
    </location>
</feature>
<feature type="transmembrane region" description="Helical" evidence="6">
    <location>
        <begin position="637"/>
        <end position="655"/>
    </location>
</feature>
<gene>
    <name evidence="7" type="ORF">FIV42_11035</name>
</gene>
<feature type="transmembrane region" description="Helical" evidence="6">
    <location>
        <begin position="605"/>
        <end position="625"/>
    </location>
</feature>
<evidence type="ECO:0000256" key="5">
    <source>
        <dbReference type="ARBA" id="ARBA00023136"/>
    </source>
</evidence>
<evidence type="ECO:0000256" key="3">
    <source>
        <dbReference type="ARBA" id="ARBA00022692"/>
    </source>
</evidence>
<accession>A0A4Y6PU12</accession>
<keyword evidence="4 6" id="KW-1133">Transmembrane helix</keyword>
<feature type="transmembrane region" description="Helical" evidence="6">
    <location>
        <begin position="293"/>
        <end position="313"/>
    </location>
</feature>
<dbReference type="OrthoDB" id="5506032at2"/>
<feature type="transmembrane region" description="Helical" evidence="6">
    <location>
        <begin position="496"/>
        <end position="517"/>
    </location>
</feature>
<evidence type="ECO:0000256" key="1">
    <source>
        <dbReference type="ARBA" id="ARBA00004651"/>
    </source>
</evidence>
<dbReference type="EMBL" id="CP041186">
    <property type="protein sequence ID" value="QDG51255.1"/>
    <property type="molecule type" value="Genomic_DNA"/>
</dbReference>
<protein>
    <submittedName>
        <fullName evidence="7">Polysaccharide biosynthesis protein</fullName>
    </submittedName>
</protein>
<dbReference type="AlphaFoldDB" id="A0A4Y6PU12"/>
<organism evidence="7 8">
    <name type="scientific">Persicimonas caeni</name>
    <dbReference type="NCBI Taxonomy" id="2292766"/>
    <lineage>
        <taxon>Bacteria</taxon>
        <taxon>Deltaproteobacteria</taxon>
        <taxon>Bradymonadales</taxon>
        <taxon>Bradymonadaceae</taxon>
        <taxon>Persicimonas</taxon>
    </lineage>
</organism>
<dbReference type="Proteomes" id="UP000315995">
    <property type="component" value="Chromosome"/>
</dbReference>
<name>A0A4Y6PU12_PERCE</name>
<dbReference type="InterPro" id="IPR002797">
    <property type="entry name" value="Polysacc_synth"/>
</dbReference>
<dbReference type="InterPro" id="IPR050833">
    <property type="entry name" value="Poly_Biosynth_Transport"/>
</dbReference>
<evidence type="ECO:0000256" key="2">
    <source>
        <dbReference type="ARBA" id="ARBA00022475"/>
    </source>
</evidence>
<dbReference type="SUPFAM" id="SSF103473">
    <property type="entry name" value="MFS general substrate transporter"/>
    <property type="match status" value="1"/>
</dbReference>
<feature type="transmembrane region" description="Helical" evidence="6">
    <location>
        <begin position="365"/>
        <end position="383"/>
    </location>
</feature>
<dbReference type="PANTHER" id="PTHR30250:SF11">
    <property type="entry name" value="O-ANTIGEN TRANSPORTER-RELATED"/>
    <property type="match status" value="1"/>
</dbReference>
<dbReference type="InterPro" id="IPR036259">
    <property type="entry name" value="MFS_trans_sf"/>
</dbReference>
<keyword evidence="2" id="KW-1003">Cell membrane</keyword>
<feature type="transmembrane region" description="Helical" evidence="6">
    <location>
        <begin position="229"/>
        <end position="248"/>
    </location>
</feature>
<reference evidence="7 8" key="1">
    <citation type="submission" date="2019-06" db="EMBL/GenBank/DDBJ databases">
        <title>Persicimonas caeni gen. nov., sp. nov., a predatory bacterium isolated from solar saltern.</title>
        <authorList>
            <person name="Wang S."/>
        </authorList>
    </citation>
    <scope>NUCLEOTIDE SEQUENCE [LARGE SCALE GENOMIC DNA]</scope>
    <source>
        <strain evidence="7 8">YN101</strain>
    </source>
</reference>
<proteinExistence type="predicted"/>
<feature type="transmembrane region" description="Helical" evidence="6">
    <location>
        <begin position="188"/>
        <end position="208"/>
    </location>
</feature>
<evidence type="ECO:0000256" key="6">
    <source>
        <dbReference type="SAM" id="Phobius"/>
    </source>
</evidence>
<comment type="subcellular location">
    <subcellularLocation>
        <location evidence="1">Cell membrane</location>
        <topology evidence="1">Multi-pass membrane protein</topology>
    </subcellularLocation>
</comment>
<feature type="transmembrane region" description="Helical" evidence="6">
    <location>
        <begin position="152"/>
        <end position="176"/>
    </location>
</feature>
<feature type="transmembrane region" description="Helical" evidence="6">
    <location>
        <begin position="428"/>
        <end position="445"/>
    </location>
</feature>
<dbReference type="GO" id="GO:0005886">
    <property type="term" value="C:plasma membrane"/>
    <property type="evidence" value="ECO:0007669"/>
    <property type="project" value="UniProtKB-SubCell"/>
</dbReference>
<evidence type="ECO:0000256" key="4">
    <source>
        <dbReference type="ARBA" id="ARBA00022989"/>
    </source>
</evidence>
<evidence type="ECO:0000313" key="8">
    <source>
        <dbReference type="Proteomes" id="UP000315995"/>
    </source>
</evidence>
<dbReference type="Pfam" id="PF01943">
    <property type="entry name" value="Polysacc_synt"/>
    <property type="match status" value="1"/>
</dbReference>
<keyword evidence="5 6" id="KW-0472">Membrane</keyword>
<keyword evidence="3 6" id="KW-0812">Transmembrane</keyword>
<feature type="transmembrane region" description="Helical" evidence="6">
    <location>
        <begin position="466"/>
        <end position="490"/>
    </location>
</feature>
<feature type="transmembrane region" description="Helical" evidence="6">
    <location>
        <begin position="319"/>
        <end position="338"/>
    </location>
</feature>